<sequence length="587" mass="65405">MDSTKSLTTLINSHPNPNKITTYSTLCNPYKPNRIRQSIPRSMHTTPTSIQTNNSITKSKNPAPSFIESLITMSQHTFLYKTIFNLIHPPLHPSVDPTRVFTGNFSPVNELSPTECPVVDGELPVSLNGVYIRNGPNPQHMPRGCPLHFFEGDGMLHSLQLCKCRAIYACSYVQTYKFKLEQEAGFPIFPNMLSGVYGLAGVFKCLIAGFRVLIGHINLLKGFGLANTSLAFFASKLVALGESDLPYILDLKQEGDIETLGRWDFDKNLFANMTAHPKSDINTNETFAFKCSPIFPYLTFFSFDENGVKQNDVQIFSIDQPTLIHDFAITKRFAIFPQTQLVVVPQNVMLGKGMPVVCDPSKVPRIGIIPRYAKSDAEMRWFDVPGFNAMHVTNAWENGDDEVVVVAPNAKSIENILKRIDEVHFALEKVRINMRTGEVSRKVLSTRNLELGSINGSYLGRKNRYAYLGIVGEEVPRMSGVVKMDLETECEVSTRFYGGGCYGGEPLFVPRNAAQDHLNSDDEDDGTVVTYIHDENSGESKFIVMDANSPCLDIVAAVKLPSRVPYGFHGLFVHRDHFSNDPEKVSG</sequence>
<accession>A0AAD9TRH4</accession>
<evidence type="ECO:0000313" key="6">
    <source>
        <dbReference type="EMBL" id="KAK2640882.1"/>
    </source>
</evidence>
<name>A0AAD9TRH4_9ROSI</name>
<dbReference type="InterPro" id="IPR004294">
    <property type="entry name" value="Carotenoid_Oase"/>
</dbReference>
<keyword evidence="3" id="KW-0560">Oxidoreductase</keyword>
<evidence type="ECO:0008006" key="8">
    <source>
        <dbReference type="Google" id="ProtNLM"/>
    </source>
</evidence>
<evidence type="ECO:0000256" key="2">
    <source>
        <dbReference type="ARBA" id="ARBA00022723"/>
    </source>
</evidence>
<evidence type="ECO:0000256" key="4">
    <source>
        <dbReference type="ARBA" id="ARBA00023004"/>
    </source>
</evidence>
<dbReference type="Proteomes" id="UP001280121">
    <property type="component" value="Unassembled WGS sequence"/>
</dbReference>
<dbReference type="GO" id="GO:0009570">
    <property type="term" value="C:chloroplast stroma"/>
    <property type="evidence" value="ECO:0007669"/>
    <property type="project" value="TreeGrafter"/>
</dbReference>
<comment type="cofactor">
    <cofactor evidence="5">
        <name>Fe(2+)</name>
        <dbReference type="ChEBI" id="CHEBI:29033"/>
    </cofactor>
    <text evidence="5">Binds 1 Fe(2+) ion per subunit.</text>
</comment>
<feature type="binding site" evidence="5">
    <location>
        <position position="276"/>
    </location>
    <ligand>
        <name>Fe cation</name>
        <dbReference type="ChEBI" id="CHEBI:24875"/>
        <note>catalytic</note>
    </ligand>
</feature>
<dbReference type="GO" id="GO:0016121">
    <property type="term" value="P:carotene catabolic process"/>
    <property type="evidence" value="ECO:0007669"/>
    <property type="project" value="TreeGrafter"/>
</dbReference>
<dbReference type="Pfam" id="PF03055">
    <property type="entry name" value="RPE65"/>
    <property type="match status" value="1"/>
</dbReference>
<dbReference type="PANTHER" id="PTHR10543">
    <property type="entry name" value="BETA-CAROTENE DIOXYGENASE"/>
    <property type="match status" value="1"/>
</dbReference>
<evidence type="ECO:0000256" key="1">
    <source>
        <dbReference type="ARBA" id="ARBA00006787"/>
    </source>
</evidence>
<dbReference type="EMBL" id="JANJYI010000007">
    <property type="protein sequence ID" value="KAK2640882.1"/>
    <property type="molecule type" value="Genomic_DNA"/>
</dbReference>
<comment type="caution">
    <text evidence="6">The sequence shown here is derived from an EMBL/GenBank/DDBJ whole genome shotgun (WGS) entry which is preliminary data.</text>
</comment>
<reference evidence="6" key="1">
    <citation type="journal article" date="2023" name="Plant J.">
        <title>Genome sequences and population genomics provide insights into the demographic history, inbreeding, and mutation load of two 'living fossil' tree species of Dipteronia.</title>
        <authorList>
            <person name="Feng Y."/>
            <person name="Comes H.P."/>
            <person name="Chen J."/>
            <person name="Zhu S."/>
            <person name="Lu R."/>
            <person name="Zhang X."/>
            <person name="Li P."/>
            <person name="Qiu J."/>
            <person name="Olsen K.M."/>
            <person name="Qiu Y."/>
        </authorList>
    </citation>
    <scope>NUCLEOTIDE SEQUENCE</scope>
    <source>
        <strain evidence="6">KIB01</strain>
    </source>
</reference>
<dbReference type="AlphaFoldDB" id="A0AAD9TRH4"/>
<protein>
    <recommendedName>
        <fullName evidence="8">Carotenoid cleavage dioxygenase 4</fullName>
    </recommendedName>
</protein>
<dbReference type="GO" id="GO:0010436">
    <property type="term" value="F:carotenoid dioxygenase activity"/>
    <property type="evidence" value="ECO:0007669"/>
    <property type="project" value="TreeGrafter"/>
</dbReference>
<gene>
    <name evidence="6" type="ORF">Ddye_022645</name>
</gene>
<feature type="binding site" evidence="5">
    <location>
        <position position="325"/>
    </location>
    <ligand>
        <name>Fe cation</name>
        <dbReference type="ChEBI" id="CHEBI:24875"/>
        <note>catalytic</note>
    </ligand>
</feature>
<comment type="similarity">
    <text evidence="1">Belongs to the carotenoid oxygenase family.</text>
</comment>
<keyword evidence="7" id="KW-1185">Reference proteome</keyword>
<dbReference type="PANTHER" id="PTHR10543:SF58">
    <property type="entry name" value="CAROTENOID CLEAVAGE DIOXYGENASE 4, CHLOROPLASTIC-RELATED"/>
    <property type="match status" value="1"/>
</dbReference>
<keyword evidence="2 5" id="KW-0479">Metal-binding</keyword>
<evidence type="ECO:0000313" key="7">
    <source>
        <dbReference type="Proteomes" id="UP001280121"/>
    </source>
</evidence>
<dbReference type="GO" id="GO:0046872">
    <property type="term" value="F:metal ion binding"/>
    <property type="evidence" value="ECO:0007669"/>
    <property type="project" value="UniProtKB-KW"/>
</dbReference>
<evidence type="ECO:0000256" key="3">
    <source>
        <dbReference type="ARBA" id="ARBA00022964"/>
    </source>
</evidence>
<feature type="binding site" evidence="5">
    <location>
        <position position="569"/>
    </location>
    <ligand>
        <name>Fe cation</name>
        <dbReference type="ChEBI" id="CHEBI:24875"/>
        <note>catalytic</note>
    </ligand>
</feature>
<organism evidence="6 7">
    <name type="scientific">Dipteronia dyeriana</name>
    <dbReference type="NCBI Taxonomy" id="168575"/>
    <lineage>
        <taxon>Eukaryota</taxon>
        <taxon>Viridiplantae</taxon>
        <taxon>Streptophyta</taxon>
        <taxon>Embryophyta</taxon>
        <taxon>Tracheophyta</taxon>
        <taxon>Spermatophyta</taxon>
        <taxon>Magnoliopsida</taxon>
        <taxon>eudicotyledons</taxon>
        <taxon>Gunneridae</taxon>
        <taxon>Pentapetalae</taxon>
        <taxon>rosids</taxon>
        <taxon>malvids</taxon>
        <taxon>Sapindales</taxon>
        <taxon>Sapindaceae</taxon>
        <taxon>Hippocastanoideae</taxon>
        <taxon>Acereae</taxon>
        <taxon>Dipteronia</taxon>
    </lineage>
</organism>
<keyword evidence="3" id="KW-0223">Dioxygenase</keyword>
<proteinExistence type="inferred from homology"/>
<evidence type="ECO:0000256" key="5">
    <source>
        <dbReference type="PIRSR" id="PIRSR604294-1"/>
    </source>
</evidence>
<keyword evidence="4 5" id="KW-0408">Iron</keyword>
<feature type="binding site" evidence="5">
    <location>
        <position position="391"/>
    </location>
    <ligand>
        <name>Fe cation</name>
        <dbReference type="ChEBI" id="CHEBI:24875"/>
        <note>catalytic</note>
    </ligand>
</feature>